<dbReference type="EMBL" id="CAJNJA010001304">
    <property type="protein sequence ID" value="CAE7158460.1"/>
    <property type="molecule type" value="Genomic_DNA"/>
</dbReference>
<comment type="caution">
    <text evidence="1">The sequence shown here is derived from an EMBL/GenBank/DDBJ whole genome shotgun (WGS) entry which is preliminary data.</text>
</comment>
<name>A0A812IN58_9DINO</name>
<evidence type="ECO:0000313" key="1">
    <source>
        <dbReference type="EMBL" id="CAE7158460.1"/>
    </source>
</evidence>
<feature type="non-terminal residue" evidence="1">
    <location>
        <position position="54"/>
    </location>
</feature>
<accession>A0A812IN58</accession>
<gene>
    <name evidence="1" type="primary">VPS54</name>
    <name evidence="1" type="ORF">SNEC2469_LOCUS327</name>
</gene>
<keyword evidence="2" id="KW-1185">Reference proteome</keyword>
<protein>
    <submittedName>
        <fullName evidence="1">VPS54 protein</fullName>
    </submittedName>
</protein>
<dbReference type="AlphaFoldDB" id="A0A812IN58"/>
<dbReference type="Proteomes" id="UP000601435">
    <property type="component" value="Unassembled WGS sequence"/>
</dbReference>
<proteinExistence type="predicted"/>
<dbReference type="OrthoDB" id="444590at2759"/>
<evidence type="ECO:0000313" key="2">
    <source>
        <dbReference type="Proteomes" id="UP000601435"/>
    </source>
</evidence>
<feature type="non-terminal residue" evidence="1">
    <location>
        <position position="1"/>
    </location>
</feature>
<sequence length="54" mass="6180">AGVPVDTDEYYKVIDAIDYPGDAERLLRHLDPGNMGYVNTRTLRILNEQKSEEK</sequence>
<organism evidence="1 2">
    <name type="scientific">Symbiodinium necroappetens</name>
    <dbReference type="NCBI Taxonomy" id="1628268"/>
    <lineage>
        <taxon>Eukaryota</taxon>
        <taxon>Sar</taxon>
        <taxon>Alveolata</taxon>
        <taxon>Dinophyceae</taxon>
        <taxon>Suessiales</taxon>
        <taxon>Symbiodiniaceae</taxon>
        <taxon>Symbiodinium</taxon>
    </lineage>
</organism>
<reference evidence="1" key="1">
    <citation type="submission" date="2021-02" db="EMBL/GenBank/DDBJ databases">
        <authorList>
            <person name="Dougan E. K."/>
            <person name="Rhodes N."/>
            <person name="Thang M."/>
            <person name="Chan C."/>
        </authorList>
    </citation>
    <scope>NUCLEOTIDE SEQUENCE</scope>
</reference>